<dbReference type="Pfam" id="PF00326">
    <property type="entry name" value="Peptidase_S9"/>
    <property type="match status" value="1"/>
</dbReference>
<dbReference type="InterPro" id="IPR029058">
    <property type="entry name" value="AB_hydrolase_fold"/>
</dbReference>
<protein>
    <recommendedName>
        <fullName evidence="1">Peptidase S9 prolyl oligopeptidase catalytic domain-containing protein</fullName>
    </recommendedName>
</protein>
<name>A0A1F6A6P4_9BACT</name>
<comment type="caution">
    <text evidence="2">The sequence shown here is derived from an EMBL/GenBank/DDBJ whole genome shotgun (WGS) entry which is preliminary data.</text>
</comment>
<evidence type="ECO:0000313" key="3">
    <source>
        <dbReference type="Proteomes" id="UP000177092"/>
    </source>
</evidence>
<dbReference type="STRING" id="1798384.A3D03_05950"/>
<feature type="domain" description="Peptidase S9 prolyl oligopeptidase catalytic" evidence="1">
    <location>
        <begin position="190"/>
        <end position="341"/>
    </location>
</feature>
<dbReference type="GO" id="GO:0008236">
    <property type="term" value="F:serine-type peptidase activity"/>
    <property type="evidence" value="ECO:0007669"/>
    <property type="project" value="InterPro"/>
</dbReference>
<dbReference type="PANTHER" id="PTHR22946">
    <property type="entry name" value="DIENELACTONE HYDROLASE DOMAIN-CONTAINING PROTEIN-RELATED"/>
    <property type="match status" value="1"/>
</dbReference>
<dbReference type="InterPro" id="IPR001375">
    <property type="entry name" value="Peptidase_S9_cat"/>
</dbReference>
<dbReference type="EMBL" id="MFJN01000048">
    <property type="protein sequence ID" value="OGG20361.1"/>
    <property type="molecule type" value="Genomic_DNA"/>
</dbReference>
<sequence>MKSKLVWVLLIILLLQSIFIIYKFEIFNLTVLNPLVSTNLSPTPKPLEKYSFENLKSRNYPGSLFEFGQILSNQPLFTSQMFYFTSDGKKVSGLITYPKKTNNAPVIVLIRGFVDPTIYETGVGSKHVGEELAKNGFVTVSPDFLGYGESASPSAQPIEERFETYTTVLNLLSSIKYLNRSFTDNNLNISVNPDHVGIWGHSNGGHIALAVLEISGSTYPTVLWAPVSKPFPYSILYYTDEYEDLGKKLRKLVADFEKDYDADKYSISEYFDRINAPIIIQQGDSDEAVPQKWSDELYKTLKNLQKDVAYFTYPGEDHNFNRGNWSKIVAKDISFYNKYLNP</sequence>
<evidence type="ECO:0000313" key="2">
    <source>
        <dbReference type="EMBL" id="OGG20361.1"/>
    </source>
</evidence>
<dbReference type="InterPro" id="IPR050261">
    <property type="entry name" value="FrsA_esterase"/>
</dbReference>
<gene>
    <name evidence="2" type="ORF">A3D03_05950</name>
</gene>
<proteinExistence type="predicted"/>
<reference evidence="2 3" key="1">
    <citation type="journal article" date="2016" name="Nat. Commun.">
        <title>Thousands of microbial genomes shed light on interconnected biogeochemical processes in an aquifer system.</title>
        <authorList>
            <person name="Anantharaman K."/>
            <person name="Brown C.T."/>
            <person name="Hug L.A."/>
            <person name="Sharon I."/>
            <person name="Castelle C.J."/>
            <person name="Probst A.J."/>
            <person name="Thomas B.C."/>
            <person name="Singh A."/>
            <person name="Wilkins M.J."/>
            <person name="Karaoz U."/>
            <person name="Brodie E.L."/>
            <person name="Williams K.H."/>
            <person name="Hubbard S.S."/>
            <person name="Banfield J.F."/>
        </authorList>
    </citation>
    <scope>NUCLEOTIDE SEQUENCE [LARGE SCALE GENOMIC DNA]</scope>
</reference>
<dbReference type="SUPFAM" id="SSF53474">
    <property type="entry name" value="alpha/beta-Hydrolases"/>
    <property type="match status" value="1"/>
</dbReference>
<accession>A0A1F6A6P4</accession>
<dbReference type="GO" id="GO:0006508">
    <property type="term" value="P:proteolysis"/>
    <property type="evidence" value="ECO:0007669"/>
    <property type="project" value="InterPro"/>
</dbReference>
<dbReference type="AlphaFoldDB" id="A0A1F6A6P4"/>
<evidence type="ECO:0000259" key="1">
    <source>
        <dbReference type="Pfam" id="PF00326"/>
    </source>
</evidence>
<dbReference type="Proteomes" id="UP000177092">
    <property type="component" value="Unassembled WGS sequence"/>
</dbReference>
<organism evidence="2 3">
    <name type="scientific">Candidatus Gottesmanbacteria bacterium RIFCSPHIGHO2_02_FULL_40_13</name>
    <dbReference type="NCBI Taxonomy" id="1798384"/>
    <lineage>
        <taxon>Bacteria</taxon>
        <taxon>Candidatus Gottesmaniibacteriota</taxon>
    </lineage>
</organism>
<dbReference type="Gene3D" id="3.40.50.1820">
    <property type="entry name" value="alpha/beta hydrolase"/>
    <property type="match status" value="1"/>
</dbReference>